<reference evidence="1 2" key="1">
    <citation type="journal article" date="2020" name="J Geophys Res Biogeosci">
        <title>Magnetotaxis as an Adaptation to Enable Bacterial Shuttling of Microbial Sulfur and Sulfur Cycling Across Aquatic Oxic#Anoxic Interfaces.</title>
        <authorList>
            <person name="Li J."/>
            <person name="Liu P."/>
            <person name="Wang J."/>
            <person name="Roberts A.P."/>
            <person name="Pan Y."/>
        </authorList>
    </citation>
    <scope>NUCLEOTIDE SEQUENCE [LARGE SCALE GENOMIC DNA]</scope>
    <source>
        <strain evidence="1 2">MYR-1_YQ</strain>
    </source>
</reference>
<name>A0ABS6S465_9BACT</name>
<evidence type="ECO:0000313" key="2">
    <source>
        <dbReference type="Proteomes" id="UP001196980"/>
    </source>
</evidence>
<accession>A0ABS6S465</accession>
<evidence type="ECO:0000313" key="1">
    <source>
        <dbReference type="EMBL" id="MBV6343646.1"/>
    </source>
</evidence>
<gene>
    <name evidence="1" type="ORF">HWQ67_18930</name>
</gene>
<proteinExistence type="predicted"/>
<sequence length="97" mass="10294">MTTSTGQTLSTASAFGQVIRYGSTALDMGTIGLIFNADCSGGVSSGILARRQVHKQVGYHEKFALDEEILVKNGLSIGIWVSSVTTVTCHAEMVLEE</sequence>
<dbReference type="RefSeq" id="WP_218254263.1">
    <property type="nucleotide sequence ID" value="NZ_JABXWD010000715.1"/>
</dbReference>
<dbReference type="EMBL" id="JABXWD010000715">
    <property type="protein sequence ID" value="MBV6343646.1"/>
    <property type="molecule type" value="Genomic_DNA"/>
</dbReference>
<comment type="caution">
    <text evidence="1">The sequence shown here is derived from an EMBL/GenBank/DDBJ whole genome shotgun (WGS) entry which is preliminary data.</text>
</comment>
<dbReference type="Proteomes" id="UP001196980">
    <property type="component" value="Unassembled WGS sequence"/>
</dbReference>
<keyword evidence="2" id="KW-1185">Reference proteome</keyword>
<organism evidence="1 2">
    <name type="scientific">Candidatus Magnetobacterium casense</name>
    <dbReference type="NCBI Taxonomy" id="1455061"/>
    <lineage>
        <taxon>Bacteria</taxon>
        <taxon>Pseudomonadati</taxon>
        <taxon>Nitrospirota</taxon>
        <taxon>Thermodesulfovibrionia</taxon>
        <taxon>Thermodesulfovibrionales</taxon>
        <taxon>Candidatus Magnetobacteriaceae</taxon>
        <taxon>Candidatus Magnetobacterium</taxon>
    </lineage>
</organism>
<protein>
    <submittedName>
        <fullName evidence="1">Uncharacterized protein</fullName>
    </submittedName>
</protein>